<dbReference type="SUPFAM" id="SSF88659">
    <property type="entry name" value="Sigma3 and sigma4 domains of RNA polymerase sigma factors"/>
    <property type="match status" value="1"/>
</dbReference>
<dbReference type="AlphaFoldDB" id="A0A9D1LWL3"/>
<reference evidence="4" key="1">
    <citation type="submission" date="2020-10" db="EMBL/GenBank/DDBJ databases">
        <authorList>
            <person name="Gilroy R."/>
        </authorList>
    </citation>
    <scope>NUCLEOTIDE SEQUENCE</scope>
    <source>
        <strain evidence="4">ChiGjej1B1-1684</strain>
    </source>
</reference>
<dbReference type="InterPro" id="IPR013324">
    <property type="entry name" value="RNA_pol_sigma_r3/r4-like"/>
</dbReference>
<reference evidence="4" key="2">
    <citation type="journal article" date="2021" name="PeerJ">
        <title>Extensive microbial diversity within the chicken gut microbiome revealed by metagenomics and culture.</title>
        <authorList>
            <person name="Gilroy R."/>
            <person name="Ravi A."/>
            <person name="Getino M."/>
            <person name="Pursley I."/>
            <person name="Horton D.L."/>
            <person name="Alikhan N.F."/>
            <person name="Baker D."/>
            <person name="Gharbi K."/>
            <person name="Hall N."/>
            <person name="Watson M."/>
            <person name="Adriaenssens E.M."/>
            <person name="Foster-Nyarko E."/>
            <person name="Jarju S."/>
            <person name="Secka A."/>
            <person name="Antonio M."/>
            <person name="Oren A."/>
            <person name="Chaudhuri R.R."/>
            <person name="La Ragione R."/>
            <person name="Hildebrand F."/>
            <person name="Pallen M.J."/>
        </authorList>
    </citation>
    <scope>NUCLEOTIDE SEQUENCE</scope>
    <source>
        <strain evidence="4">ChiGjej1B1-1684</strain>
    </source>
</reference>
<protein>
    <recommendedName>
        <fullName evidence="3">UPF0122 protein IAD22_00070</fullName>
    </recommendedName>
</protein>
<dbReference type="Gene3D" id="1.10.10.10">
    <property type="entry name" value="Winged helix-like DNA-binding domain superfamily/Winged helix DNA-binding domain"/>
    <property type="match status" value="1"/>
</dbReference>
<gene>
    <name evidence="4" type="ORF">IAD22_00070</name>
</gene>
<comment type="caution">
    <text evidence="4">The sequence shown here is derived from an EMBL/GenBank/DDBJ whole genome shotgun (WGS) entry which is preliminary data.</text>
</comment>
<comment type="function">
    <text evidence="2 3">Might take part in the signal recognition particle (SRP) pathway. This is inferred from the conservation of its genetic proximity to ftsY/ffh. May be a regulatory protein.</text>
</comment>
<dbReference type="Pfam" id="PF04297">
    <property type="entry name" value="UPF0122"/>
    <property type="match status" value="1"/>
</dbReference>
<dbReference type="Proteomes" id="UP000824118">
    <property type="component" value="Unassembled WGS sequence"/>
</dbReference>
<dbReference type="InterPro" id="IPR036388">
    <property type="entry name" value="WH-like_DNA-bd_sf"/>
</dbReference>
<proteinExistence type="inferred from homology"/>
<dbReference type="HAMAP" id="MF_00245">
    <property type="entry name" value="UPF0122"/>
    <property type="match status" value="1"/>
</dbReference>
<accession>A0A9D1LWL3</accession>
<dbReference type="GO" id="GO:0003677">
    <property type="term" value="F:DNA binding"/>
    <property type="evidence" value="ECO:0007669"/>
    <property type="project" value="UniProtKB-KW"/>
</dbReference>
<evidence type="ECO:0000256" key="1">
    <source>
        <dbReference type="ARBA" id="ARBA00008720"/>
    </source>
</evidence>
<sequence>MEKDIRISLLFDFYGPVLSDKIRKAVDLYHNDDLSLSEISLEMGITRQGVRDLVKRGEQRLLEYESQLKLFERFNNVKSGIEEIKTISERIITESSQSPQEDAKKIEEIAEKIVEEF</sequence>
<dbReference type="PANTHER" id="PTHR40083">
    <property type="entry name" value="UPF0122 PROTEIN CBO2450/CLC_2298"/>
    <property type="match status" value="1"/>
</dbReference>
<dbReference type="EMBL" id="DVNG01000002">
    <property type="protein sequence ID" value="HIU49409.1"/>
    <property type="molecule type" value="Genomic_DNA"/>
</dbReference>
<comment type="similarity">
    <text evidence="1 3">Belongs to the UPF0122 family.</text>
</comment>
<evidence type="ECO:0000313" key="5">
    <source>
        <dbReference type="Proteomes" id="UP000824118"/>
    </source>
</evidence>
<name>A0A9D1LWL3_9FIRM</name>
<evidence type="ECO:0000256" key="2">
    <source>
        <dbReference type="ARBA" id="ARBA00024764"/>
    </source>
</evidence>
<evidence type="ECO:0000313" key="4">
    <source>
        <dbReference type="EMBL" id="HIU49409.1"/>
    </source>
</evidence>
<dbReference type="InterPro" id="IPR007394">
    <property type="entry name" value="UPF0122"/>
</dbReference>
<evidence type="ECO:0000256" key="3">
    <source>
        <dbReference type="HAMAP-Rule" id="MF_00245"/>
    </source>
</evidence>
<organism evidence="4 5">
    <name type="scientific">Candidatus Limousia pullorum</name>
    <dbReference type="NCBI Taxonomy" id="2840860"/>
    <lineage>
        <taxon>Bacteria</taxon>
        <taxon>Bacillati</taxon>
        <taxon>Bacillota</taxon>
        <taxon>Clostridia</taxon>
        <taxon>Eubacteriales</taxon>
        <taxon>Oscillospiraceae</taxon>
        <taxon>Oscillospiraceae incertae sedis</taxon>
        <taxon>Candidatus Limousia</taxon>
    </lineage>
</organism>
<dbReference type="PANTHER" id="PTHR40083:SF1">
    <property type="entry name" value="UPF0122 PROTEIN YLXM"/>
    <property type="match status" value="1"/>
</dbReference>
<keyword evidence="4" id="KW-0238">DNA-binding</keyword>